<reference evidence="1" key="2">
    <citation type="journal article" date="2000" name="Genome Res.">
        <title>Normalization and subtraction of cap-trapper-selected cDNAs to prepare full-length cDNA libraries for rapid discovery of new genes.</title>
        <authorList>
            <person name="Carninci P."/>
            <person name="Shibata Y."/>
            <person name="Hayatsu N."/>
            <person name="Sugahara Y."/>
            <person name="Shibata K."/>
            <person name="Itoh M."/>
            <person name="Konno H."/>
            <person name="Okazaki Y."/>
            <person name="Muramatsu M."/>
            <person name="Hayashizaki Y."/>
        </authorList>
    </citation>
    <scope>NUCLEOTIDE SEQUENCE</scope>
    <source>
        <strain evidence="1">C57BL/6J</strain>
        <tissue evidence="1">Testis</tissue>
    </source>
</reference>
<protein>
    <submittedName>
        <fullName evidence="1">Uncharacterized protein</fullName>
    </submittedName>
</protein>
<reference evidence="1" key="5">
    <citation type="journal article" date="2001" name="Nature">
        <title>Functional annotation of a full-length mouse cDNA collection.</title>
        <authorList>
            <consortium name="The RIKEN Genome Exploration Research Group Phase II Team and the FANTOM Consortium"/>
        </authorList>
    </citation>
    <scope>NUCLEOTIDE SEQUENCE</scope>
    <source>
        <strain evidence="1">C57BL/6J</strain>
        <tissue evidence="1">Testis</tissue>
    </source>
</reference>
<organism evidence="1">
    <name type="scientific">Mus musculus</name>
    <name type="common">Mouse</name>
    <dbReference type="NCBI Taxonomy" id="10090"/>
    <lineage>
        <taxon>Eukaryota</taxon>
        <taxon>Metazoa</taxon>
        <taxon>Chordata</taxon>
        <taxon>Craniata</taxon>
        <taxon>Vertebrata</taxon>
        <taxon>Euteleostomi</taxon>
        <taxon>Mammalia</taxon>
        <taxon>Eutheria</taxon>
        <taxon>Euarchontoglires</taxon>
        <taxon>Glires</taxon>
        <taxon>Rodentia</taxon>
        <taxon>Myomorpha</taxon>
        <taxon>Muroidea</taxon>
        <taxon>Muridae</taxon>
        <taxon>Murinae</taxon>
        <taxon>Mus</taxon>
        <taxon>Mus</taxon>
    </lineage>
</organism>
<dbReference type="AGR" id="MGI:1914995"/>
<dbReference type="EMBL" id="AK016343">
    <property type="protein sequence ID" value="BAC25480.1"/>
    <property type="molecule type" value="mRNA"/>
</dbReference>
<accession>Q8CER1</accession>
<dbReference type="MGI" id="MGI:1914995">
    <property type="gene designation" value="4930583K01Rik"/>
</dbReference>
<reference evidence="1" key="7">
    <citation type="journal article" date="2005" name="Science">
        <title>The Transcriptional Landscape of the Mammalian Genome.</title>
        <authorList>
            <consortium name="The FANTOM Consortium"/>
            <consortium name="Riken Genome Exploration Research Group and Genome Science Group (Genome Network Project Core Group)"/>
        </authorList>
    </citation>
    <scope>NUCLEOTIDE SEQUENCE</scope>
    <source>
        <strain evidence="1">C57BL/6J</strain>
        <tissue evidence="1">Testis</tissue>
    </source>
</reference>
<reference evidence="1" key="1">
    <citation type="journal article" date="1999" name="Methods Enzymol.">
        <title>High-efficiency full-length cDNA cloning.</title>
        <authorList>
            <person name="Carninci P."/>
            <person name="Hayashizaki Y."/>
        </authorList>
    </citation>
    <scope>NUCLEOTIDE SEQUENCE</scope>
    <source>
        <strain evidence="1">C57BL/6J</strain>
        <tissue evidence="1">Testis</tissue>
    </source>
</reference>
<evidence type="ECO:0000313" key="2">
    <source>
        <dbReference type="MGI" id="MGI:1914995"/>
    </source>
</evidence>
<name>Q8CER1_MOUSE</name>
<evidence type="ECO:0000313" key="1">
    <source>
        <dbReference type="EMBL" id="BAC25480.1"/>
    </source>
</evidence>
<reference evidence="1" key="3">
    <citation type="journal article" date="2000" name="Genome Res.">
        <title>RIKEN integrated sequence analysis (RISA) system--384-format sequencing pipeline with 384 multicapillary sequencer.</title>
        <authorList>
            <person name="Shibata K."/>
            <person name="Itoh M."/>
            <person name="Aizawa K."/>
            <person name="Nagaoka S."/>
            <person name="Sasaki N."/>
            <person name="Carninci P."/>
            <person name="Konno H."/>
            <person name="Akiyama J."/>
            <person name="Nishi K."/>
            <person name="Kitsunai T."/>
            <person name="Tashiro H."/>
            <person name="Itoh M."/>
            <person name="Sumi N."/>
            <person name="Ishii Y."/>
            <person name="Nakamura S."/>
            <person name="Hazama M."/>
            <person name="Nishine T."/>
            <person name="Harada A."/>
            <person name="Yamamoto R."/>
            <person name="Matsumoto H."/>
            <person name="Sakaguchi S."/>
            <person name="Ikegami T."/>
            <person name="Kashiwagi K."/>
            <person name="Fujiwake S."/>
            <person name="Inoue K."/>
            <person name="Togawa Y."/>
            <person name="Izawa M."/>
            <person name="Ohara E."/>
            <person name="Watahiki M."/>
            <person name="Yoneda Y."/>
            <person name="Ishikawa T."/>
            <person name="Ozawa K."/>
            <person name="Tanaka T."/>
            <person name="Matsuura S."/>
            <person name="Kawai J."/>
            <person name="Okazaki Y."/>
            <person name="Muramatsu M."/>
            <person name="Inoue Y."/>
            <person name="Kira A."/>
            <person name="Hayashizaki Y."/>
        </authorList>
    </citation>
    <scope>NUCLEOTIDE SEQUENCE</scope>
    <source>
        <strain evidence="1">C57BL/6J</strain>
        <tissue evidence="1">Testis</tissue>
    </source>
</reference>
<reference evidence="1" key="4">
    <citation type="submission" date="2000-07" db="EMBL/GenBank/DDBJ databases">
        <authorList>
            <person name="Adachi J."/>
            <person name="Aizawa K."/>
            <person name="Akahira S."/>
            <person name="Akimura T."/>
            <person name="Arai A."/>
            <person name="Aono H."/>
            <person name="Arakawa T."/>
            <person name="Bono H."/>
            <person name="Carninci P."/>
            <person name="Fukuda S."/>
            <person name="Fukunishi Y."/>
            <person name="Furuno M."/>
            <person name="Hanagaki T."/>
            <person name="Hara A."/>
            <person name="Hayatsu N."/>
            <person name="Hiramoto K."/>
            <person name="Hiraoka T."/>
            <person name="Hori F."/>
            <person name="Imotani K."/>
            <person name="Ishii Y."/>
            <person name="Itoh M."/>
            <person name="Izawa M."/>
            <person name="Kasukawa T."/>
            <person name="Kato H."/>
            <person name="Kawai J."/>
            <person name="Kojima Y."/>
            <person name="Konno H."/>
            <person name="Kouda M."/>
            <person name="Koya S."/>
            <person name="Kurihara C."/>
            <person name="Matsuyama T."/>
            <person name="Miyazaki A."/>
            <person name="Nishi K."/>
            <person name="Nomura K."/>
            <person name="Numazaki R."/>
            <person name="Ohno M."/>
            <person name="Okazaki Y."/>
            <person name="Okido T."/>
            <person name="Owa C."/>
            <person name="Saito H."/>
            <person name="Saito R."/>
            <person name="Sakai C."/>
            <person name="Sakai K."/>
            <person name="Sano H."/>
            <person name="Sasaki D."/>
            <person name="Shibata K."/>
            <person name="Shibata Y."/>
            <person name="Shinagawa A."/>
            <person name="Shiraki T."/>
            <person name="Sogabe Y."/>
            <person name="Suzuki H."/>
            <person name="Tagami M."/>
            <person name="Tagawa A."/>
            <person name="Takahashi F."/>
            <person name="Tanaka T."/>
            <person name="Tejima Y."/>
            <person name="Toya T."/>
            <person name="Yamamura T."/>
            <person name="Yasunishi A."/>
            <person name="Yoshida K."/>
            <person name="Yoshino M."/>
            <person name="Muramatsu M."/>
            <person name="Hayashizaki Y."/>
        </authorList>
    </citation>
    <scope>NUCLEOTIDE SEQUENCE</scope>
    <source>
        <strain evidence="1">C57BL/6J</strain>
        <tissue evidence="1">Testis</tissue>
    </source>
</reference>
<sequence length="101" mass="11302">METGSCSGSPSANLAYMGHCLPNPQEIKLSLKYLIIRRYLPMSISLTFFHHLILSMPTNPSMKEDPAIPKDNQMIFFLFLPPTLPTIAEEVGGKSSEKYDL</sequence>
<dbReference type="AlphaFoldDB" id="Q8CER1"/>
<reference evidence="1" key="8">
    <citation type="journal article" date="2005" name="Science">
        <title>Antisense Transcription in the Mammalian Transcriptome.</title>
        <authorList>
            <consortium name="RIKEN Genome Exploration Research Group and Genome Science Group (Genome Network Project Core Group) and the FANTOM Consortium"/>
        </authorList>
    </citation>
    <scope>NUCLEOTIDE SEQUENCE</scope>
    <source>
        <strain evidence="1">C57BL/6J</strain>
        <tissue evidence="1">Testis</tissue>
    </source>
</reference>
<proteinExistence type="evidence at transcript level"/>
<reference evidence="1" key="6">
    <citation type="journal article" date="2002" name="Nature">
        <title>Analysis of the mouse transcriptome based on functional annotation of 60,770 full-length cDNAs.</title>
        <authorList>
            <consortium name="The FANTOM Consortium and the RIKEN Genome Exploration Research Group Phase I and II Team"/>
        </authorList>
    </citation>
    <scope>NUCLEOTIDE SEQUENCE</scope>
    <source>
        <strain evidence="1">C57BL/6J</strain>
        <tissue evidence="1">Testis</tissue>
    </source>
</reference>
<gene>
    <name evidence="2" type="primary">4930583K01Rik</name>
</gene>